<feature type="transmembrane region" description="Helical" evidence="1">
    <location>
        <begin position="237"/>
        <end position="257"/>
    </location>
</feature>
<keyword evidence="1" id="KW-0472">Membrane</keyword>
<dbReference type="AlphaFoldDB" id="A0A1B7KNP5"/>
<reference evidence="3" key="1">
    <citation type="submission" date="2016-05" db="EMBL/GenBank/DDBJ databases">
        <authorList>
            <person name="Wang W."/>
            <person name="Zhu L."/>
        </authorList>
    </citation>
    <scope>NUCLEOTIDE SEQUENCE [LARGE SCALE GENOMIC DNA]</scope>
    <source>
        <strain evidence="3">W-2</strain>
    </source>
</reference>
<gene>
    <name evidence="2" type="ORF">A7K69_12595</name>
</gene>
<accession>A0A1B7KNP5</accession>
<keyword evidence="1" id="KW-1133">Transmembrane helix</keyword>
<dbReference type="RefSeq" id="WP_064552728.1">
    <property type="nucleotide sequence ID" value="NZ_LXMA01000041.1"/>
</dbReference>
<dbReference type="Proteomes" id="UP000078290">
    <property type="component" value="Unassembled WGS sequence"/>
</dbReference>
<evidence type="ECO:0000313" key="2">
    <source>
        <dbReference type="EMBL" id="OAT71640.1"/>
    </source>
</evidence>
<evidence type="ECO:0000313" key="3">
    <source>
        <dbReference type="Proteomes" id="UP000078290"/>
    </source>
</evidence>
<comment type="caution">
    <text evidence="2">The sequence shown here is derived from an EMBL/GenBank/DDBJ whole genome shotgun (WGS) entry which is preliminary data.</text>
</comment>
<name>A0A1B7KNP5_PARTM</name>
<dbReference type="EMBL" id="LXMA01000041">
    <property type="protein sequence ID" value="OAT71640.1"/>
    <property type="molecule type" value="Genomic_DNA"/>
</dbReference>
<dbReference type="OrthoDB" id="2962833at2"/>
<feature type="transmembrane region" description="Helical" evidence="1">
    <location>
        <begin position="213"/>
        <end position="230"/>
    </location>
</feature>
<feature type="transmembrane region" description="Helical" evidence="1">
    <location>
        <begin position="90"/>
        <end position="115"/>
    </location>
</feature>
<organism evidence="2 3">
    <name type="scientific">Parageobacillus thermoglucosidasius</name>
    <name type="common">Geobacillus thermoglucosidasius</name>
    <dbReference type="NCBI Taxonomy" id="1426"/>
    <lineage>
        <taxon>Bacteria</taxon>
        <taxon>Bacillati</taxon>
        <taxon>Bacillota</taxon>
        <taxon>Bacilli</taxon>
        <taxon>Bacillales</taxon>
        <taxon>Anoxybacillaceae</taxon>
        <taxon>Parageobacillus</taxon>
    </lineage>
</organism>
<keyword evidence="1" id="KW-0812">Transmembrane</keyword>
<feature type="transmembrane region" description="Helical" evidence="1">
    <location>
        <begin position="49"/>
        <end position="69"/>
    </location>
</feature>
<feature type="transmembrane region" description="Helical" evidence="1">
    <location>
        <begin position="135"/>
        <end position="160"/>
    </location>
</feature>
<evidence type="ECO:0000256" key="1">
    <source>
        <dbReference type="SAM" id="Phobius"/>
    </source>
</evidence>
<feature type="transmembrane region" description="Helical" evidence="1">
    <location>
        <begin position="12"/>
        <end position="37"/>
    </location>
</feature>
<proteinExistence type="predicted"/>
<feature type="transmembrane region" description="Helical" evidence="1">
    <location>
        <begin position="167"/>
        <end position="193"/>
    </location>
</feature>
<sequence length="621" mass="72531">MKSFSVLLRLILSIKIDLVVISVFSCILIFYCSNPYVINPAEFTLYTKYFIPIGIFIWLLVSFHLHLLITNSIPINWLTINELVKKPKRIVFNQIGIAFTCFLTLQILIAGIIASATVVTFSSGFDLFKLIFKLYWIYFALPFIWSWITGLSISIIYAYYSHKKAILFFGVFLLWIITLFSLEYRLVSFNIFIENRWPYINPLFNLTFLKENVLVKLVYLICSIGICFVFMKIRRTIVGFAISVILIIFVTFTTYSVQGKFQLDEILLVNDYKLYHQIKDKTHGNIKMTDNWRITGVKVEPESQHPIQIELTLDEKEDLVRFSINEQFSIDHIESEGKNLEFKQQGSTVEVETNEVRSMVLYYKNTLGSSFYPLMSNVILLPFEANWYPQSINSNLYKVDSSGTLHTNVQTKSCKHVEIIEGEEDYSWHGDNLDCLSIIKGAYKQIEIEKTKLFVYEPFLTKKKNYIKLKDQLVSIRSKLCKLFINLKDTNYCTNEIKTITIIPKSLSTTNLSLYDSTVTNGNYTFYVDPFLDVNYKPVTAHIEELATFLIPYRLLENEQLSFFISQYLIEKLNIEPIGYLEWVMDNSSIKSEEWDRYTKLTIEEKEKVLIQMAKEMGRRD</sequence>
<protein>
    <submittedName>
        <fullName evidence="2">Uncharacterized protein</fullName>
    </submittedName>
</protein>